<feature type="binding site" evidence="5">
    <location>
        <position position="70"/>
    </location>
    <ligand>
        <name>Mg(2+)</name>
        <dbReference type="ChEBI" id="CHEBI:18420"/>
        <label>2</label>
    </ligand>
</feature>
<evidence type="ECO:0000256" key="5">
    <source>
        <dbReference type="HAMAP-Rule" id="MF_00209"/>
    </source>
</evidence>
<dbReference type="EC" id="3.6.1.1" evidence="5"/>
<dbReference type="Gene3D" id="3.90.80.10">
    <property type="entry name" value="Inorganic pyrophosphatase"/>
    <property type="match status" value="1"/>
</dbReference>
<evidence type="ECO:0000256" key="3">
    <source>
        <dbReference type="ARBA" id="ARBA00022801"/>
    </source>
</evidence>
<dbReference type="Pfam" id="PF00719">
    <property type="entry name" value="Pyrophosphatase"/>
    <property type="match status" value="1"/>
</dbReference>
<protein>
    <recommendedName>
        <fullName evidence="5">Inorganic pyrophosphatase</fullName>
        <ecNumber evidence="5">3.6.1.1</ecNumber>
    </recommendedName>
    <alternativeName>
        <fullName evidence="5">Pyrophosphate phospho-hydrolase</fullName>
        <shortName evidence="5">PPase</shortName>
    </alternativeName>
</protein>
<reference evidence="7" key="1">
    <citation type="submission" date="2017-09" db="EMBL/GenBank/DDBJ databases">
        <title>Depth-based differentiation of microbial function through sediment-hosted aquifers and enrichment of novel symbionts in the deep terrestrial subsurface.</title>
        <authorList>
            <person name="Probst A.J."/>
            <person name="Ladd B."/>
            <person name="Jarett J.K."/>
            <person name="Geller-Mcgrath D.E."/>
            <person name="Sieber C.M.K."/>
            <person name="Emerson J.B."/>
            <person name="Anantharaman K."/>
            <person name="Thomas B.C."/>
            <person name="Malmstrom R."/>
            <person name="Stieglmeier M."/>
            <person name="Klingl A."/>
            <person name="Woyke T."/>
            <person name="Ryan C.M."/>
            <person name="Banfield J.F."/>
        </authorList>
    </citation>
    <scope>NUCLEOTIDE SEQUENCE [LARGE SCALE GENOMIC DNA]</scope>
</reference>
<dbReference type="GO" id="GO:0006796">
    <property type="term" value="P:phosphate-containing compound metabolic process"/>
    <property type="evidence" value="ECO:0007669"/>
    <property type="project" value="InterPro"/>
</dbReference>
<comment type="cofactor">
    <cofactor evidence="1 5">
        <name>Mg(2+)</name>
        <dbReference type="ChEBI" id="CHEBI:18420"/>
    </cofactor>
</comment>
<comment type="catalytic activity">
    <reaction evidence="5">
        <text>diphosphate + H2O = 2 phosphate + H(+)</text>
        <dbReference type="Rhea" id="RHEA:24576"/>
        <dbReference type="ChEBI" id="CHEBI:15377"/>
        <dbReference type="ChEBI" id="CHEBI:15378"/>
        <dbReference type="ChEBI" id="CHEBI:33019"/>
        <dbReference type="ChEBI" id="CHEBI:43474"/>
        <dbReference type="EC" id="3.6.1.1"/>
    </reaction>
</comment>
<accession>A0A2M8KVJ2</accession>
<dbReference type="GO" id="GO:0000287">
    <property type="term" value="F:magnesium ion binding"/>
    <property type="evidence" value="ECO:0007669"/>
    <property type="project" value="UniProtKB-UniRule"/>
</dbReference>
<feature type="binding site" evidence="5">
    <location>
        <position position="141"/>
    </location>
    <ligand>
        <name>substrate</name>
    </ligand>
</feature>
<dbReference type="GO" id="GO:0005737">
    <property type="term" value="C:cytoplasm"/>
    <property type="evidence" value="ECO:0007669"/>
    <property type="project" value="UniProtKB-SubCell"/>
</dbReference>
<sequence length="169" mass="19492">MDFKKLAVNKEKLPEVYVFIEIPKDSMVKYEIDPETGFLMADRFLYTAMKYPFNYGFVPETKGEDGDPVDVMVLSSEPVAHSAVIKSKIIGMLEMKDEEGIDTKLIAVPLKKIDPLYGVYDDIDDVPAAVRERIKHFFDHYKELEPNKWVKTERFLNREAALKVLEKAL</sequence>
<dbReference type="AlphaFoldDB" id="A0A2M8KVJ2"/>
<dbReference type="NCBIfam" id="NF002317">
    <property type="entry name" value="PRK01250.1"/>
    <property type="match status" value="1"/>
</dbReference>
<dbReference type="HAMAP" id="MF_00209">
    <property type="entry name" value="Inorganic_PPase"/>
    <property type="match status" value="1"/>
</dbReference>
<evidence type="ECO:0000256" key="1">
    <source>
        <dbReference type="ARBA" id="ARBA00001946"/>
    </source>
</evidence>
<organism evidence="6 7">
    <name type="scientific">Candidatus Roizmanbacteria bacterium CG10_big_fil_rev_8_21_14_0_10_45_7</name>
    <dbReference type="NCBI Taxonomy" id="1974854"/>
    <lineage>
        <taxon>Bacteria</taxon>
        <taxon>Candidatus Roizmaniibacteriota</taxon>
    </lineage>
</organism>
<keyword evidence="5" id="KW-0963">Cytoplasm</keyword>
<gene>
    <name evidence="5" type="primary">ppa</name>
    <name evidence="6" type="ORF">COU89_00655</name>
</gene>
<dbReference type="SUPFAM" id="SSF50324">
    <property type="entry name" value="Inorganic pyrophosphatase"/>
    <property type="match status" value="1"/>
</dbReference>
<dbReference type="Proteomes" id="UP000231569">
    <property type="component" value="Unassembled WGS sequence"/>
</dbReference>
<feature type="binding site" evidence="5">
    <location>
        <position position="102"/>
    </location>
    <ligand>
        <name>Mg(2+)</name>
        <dbReference type="ChEBI" id="CHEBI:18420"/>
        <label>1</label>
    </ligand>
</feature>
<dbReference type="InterPro" id="IPR008162">
    <property type="entry name" value="Pyrophosphatase"/>
</dbReference>
<dbReference type="CDD" id="cd00412">
    <property type="entry name" value="pyrophosphatase"/>
    <property type="match status" value="1"/>
</dbReference>
<dbReference type="EMBL" id="PFEE01000014">
    <property type="protein sequence ID" value="PJE63919.1"/>
    <property type="molecule type" value="Genomic_DNA"/>
</dbReference>
<proteinExistence type="inferred from homology"/>
<feature type="binding site" evidence="5">
    <location>
        <position position="65"/>
    </location>
    <ligand>
        <name>Mg(2+)</name>
        <dbReference type="ChEBI" id="CHEBI:18420"/>
        <label>1</label>
    </ligand>
</feature>
<feature type="binding site" evidence="5">
    <location>
        <position position="29"/>
    </location>
    <ligand>
        <name>substrate</name>
    </ligand>
</feature>
<evidence type="ECO:0000313" key="6">
    <source>
        <dbReference type="EMBL" id="PJE63919.1"/>
    </source>
</evidence>
<dbReference type="InterPro" id="IPR036649">
    <property type="entry name" value="Pyrophosphatase_sf"/>
</dbReference>
<comment type="subcellular location">
    <subcellularLocation>
        <location evidence="5">Cytoplasm</location>
    </subcellularLocation>
</comment>
<evidence type="ECO:0000313" key="7">
    <source>
        <dbReference type="Proteomes" id="UP000231569"/>
    </source>
</evidence>
<evidence type="ECO:0000256" key="2">
    <source>
        <dbReference type="ARBA" id="ARBA00022723"/>
    </source>
</evidence>
<comment type="caution">
    <text evidence="6">The sequence shown here is derived from an EMBL/GenBank/DDBJ whole genome shotgun (WGS) entry which is preliminary data.</text>
</comment>
<evidence type="ECO:0000256" key="4">
    <source>
        <dbReference type="ARBA" id="ARBA00022842"/>
    </source>
</evidence>
<dbReference type="PROSITE" id="PS00387">
    <property type="entry name" value="PPASE"/>
    <property type="match status" value="1"/>
</dbReference>
<name>A0A2M8KVJ2_9BACT</name>
<comment type="subunit">
    <text evidence="5">Homohexamer.</text>
</comment>
<dbReference type="PANTHER" id="PTHR10286">
    <property type="entry name" value="INORGANIC PYROPHOSPHATASE"/>
    <property type="match status" value="1"/>
</dbReference>
<feature type="binding site" evidence="5">
    <location>
        <position position="43"/>
    </location>
    <ligand>
        <name>substrate</name>
    </ligand>
</feature>
<comment type="similarity">
    <text evidence="5">Belongs to the PPase family.</text>
</comment>
<dbReference type="GO" id="GO:0004427">
    <property type="term" value="F:inorganic diphosphate phosphatase activity"/>
    <property type="evidence" value="ECO:0007669"/>
    <property type="project" value="UniProtKB-UniRule"/>
</dbReference>
<keyword evidence="3 5" id="KW-0378">Hydrolase</keyword>
<comment type="function">
    <text evidence="5">Catalyzes the hydrolysis of inorganic pyrophosphate (PPi) forming two phosphate ions.</text>
</comment>
<feature type="binding site" evidence="5">
    <location>
        <position position="70"/>
    </location>
    <ligand>
        <name>Mg(2+)</name>
        <dbReference type="ChEBI" id="CHEBI:18420"/>
        <label>1</label>
    </ligand>
</feature>
<keyword evidence="4 5" id="KW-0460">Magnesium</keyword>
<feature type="binding site" evidence="5">
    <location>
        <position position="55"/>
    </location>
    <ligand>
        <name>substrate</name>
    </ligand>
</feature>
<keyword evidence="2 5" id="KW-0479">Metal-binding</keyword>